<dbReference type="Pfam" id="PF19827">
    <property type="entry name" value="DUF6308"/>
    <property type="match status" value="1"/>
</dbReference>
<proteinExistence type="predicted"/>
<organism evidence="1 2">
    <name type="scientific">Rhodococcus jostii (strain RHA1)</name>
    <dbReference type="NCBI Taxonomy" id="101510"/>
    <lineage>
        <taxon>Bacteria</taxon>
        <taxon>Bacillati</taxon>
        <taxon>Actinomycetota</taxon>
        <taxon>Actinomycetes</taxon>
        <taxon>Mycobacteriales</taxon>
        <taxon>Nocardiaceae</taxon>
        <taxon>Rhodococcus</taxon>
    </lineage>
</organism>
<sequence>MTLRLPTTLATDSNTAAIAALTRYYGRPYLGDDAYVGAHFDSWSSTGDRAGEADRFTADDLVAVTFLSVQVPPKAAQAILHTEAKALNALLTAIGPDRDLVDEPDPLAPGWPAWDLETALWALPGIGQTKATKLIARKRPRLYPIWDSVVSQVLGTERSHLNPVREALRADDGALHRRLLSLREEAGLPEEISALRVFDVIAWMDGKNRGLDNHNELEN</sequence>
<keyword evidence="1" id="KW-0614">Plasmid</keyword>
<dbReference type="AlphaFoldDB" id="Q0RVP0"/>
<dbReference type="RefSeq" id="WP_011600276.1">
    <property type="nucleotide sequence ID" value="NC_008270.1"/>
</dbReference>
<geneLocation type="plasmid" evidence="1 2">
    <name>pRHL2</name>
</geneLocation>
<name>Q0RVP0_RHOJR</name>
<evidence type="ECO:0000313" key="2">
    <source>
        <dbReference type="Proteomes" id="UP000008710"/>
    </source>
</evidence>
<dbReference type="KEGG" id="rha:RHA1_ro10457"/>
<dbReference type="Proteomes" id="UP000008710">
    <property type="component" value="Plasmid pRHL2"/>
</dbReference>
<protein>
    <submittedName>
        <fullName evidence="1">Uncharacterized protein</fullName>
    </submittedName>
</protein>
<dbReference type="PATRIC" id="fig|101510.16.peg.8833"/>
<evidence type="ECO:0000313" key="1">
    <source>
        <dbReference type="EMBL" id="ABH00646.1"/>
    </source>
</evidence>
<reference evidence="2" key="1">
    <citation type="journal article" date="2006" name="Proc. Natl. Acad. Sci. U.S.A.">
        <title>The complete genome of Rhodococcus sp. RHA1 provides insights into a catabolic powerhouse.</title>
        <authorList>
            <person name="McLeod M.P."/>
            <person name="Warren R.L."/>
            <person name="Hsiao W.W.L."/>
            <person name="Araki N."/>
            <person name="Myhre M."/>
            <person name="Fernandes C."/>
            <person name="Miyazawa D."/>
            <person name="Wong W."/>
            <person name="Lillquist A.L."/>
            <person name="Wang D."/>
            <person name="Dosanjh M."/>
            <person name="Hara H."/>
            <person name="Petrescu A."/>
            <person name="Morin R.D."/>
            <person name="Yang G."/>
            <person name="Stott J.M."/>
            <person name="Schein J.E."/>
            <person name="Shin H."/>
            <person name="Smailus D."/>
            <person name="Siddiqui A.S."/>
            <person name="Marra M.A."/>
            <person name="Jones S.J.M."/>
            <person name="Holt R."/>
            <person name="Brinkman F.S.L."/>
            <person name="Miyauchi K."/>
            <person name="Fukuda M."/>
            <person name="Davies J.E."/>
            <person name="Mohn W.W."/>
            <person name="Eltis L.D."/>
        </authorList>
    </citation>
    <scope>NUCLEOTIDE SEQUENCE [LARGE SCALE GENOMIC DNA]</scope>
    <source>
        <strain evidence="2">RHA1</strain>
    </source>
</reference>
<dbReference type="EMBL" id="CP000433">
    <property type="protein sequence ID" value="ABH00646.1"/>
    <property type="molecule type" value="Genomic_DNA"/>
</dbReference>
<dbReference type="HOGENOM" id="CLU_109821_0_0_11"/>
<gene>
    <name evidence="1" type="ordered locus">RHA1_ro10457</name>
</gene>
<dbReference type="InterPro" id="IPR046275">
    <property type="entry name" value="DUF6308"/>
</dbReference>
<accession>Q0RVP0</accession>